<dbReference type="RefSeq" id="WP_109430261.1">
    <property type="nucleotide sequence ID" value="NZ_MPDK01000007.1"/>
</dbReference>
<dbReference type="OrthoDB" id="9807051at2"/>
<reference evidence="1 2" key="1">
    <citation type="submission" date="2016-11" db="EMBL/GenBank/DDBJ databases">
        <title>Comparative genomics of Acidibacillus ferroxidans species.</title>
        <authorList>
            <person name="Oliveira G."/>
            <person name="Nunes G."/>
            <person name="Oliveira R."/>
            <person name="Araujo F."/>
            <person name="Salim A."/>
            <person name="Scholte L."/>
            <person name="Morais D."/>
            <person name="Nancucheo I."/>
            <person name="Johnson D.B."/>
            <person name="Grail B."/>
            <person name="Bittencourt J."/>
            <person name="Valadares R."/>
        </authorList>
    </citation>
    <scope>NUCLEOTIDE SEQUENCE [LARGE SCALE GENOMIC DNA]</scope>
    <source>
        <strain evidence="1 2">Y002</strain>
    </source>
</reference>
<evidence type="ECO:0000313" key="2">
    <source>
        <dbReference type="Proteomes" id="UP000245380"/>
    </source>
</evidence>
<dbReference type="SUPFAM" id="SSF51569">
    <property type="entry name" value="Aldolase"/>
    <property type="match status" value="1"/>
</dbReference>
<dbReference type="Proteomes" id="UP000245380">
    <property type="component" value="Unassembled WGS sequence"/>
</dbReference>
<dbReference type="EMBL" id="MPDK01000007">
    <property type="protein sequence ID" value="PWI57957.1"/>
    <property type="molecule type" value="Genomic_DNA"/>
</dbReference>
<dbReference type="InterPro" id="IPR013785">
    <property type="entry name" value="Aldolase_TIM"/>
</dbReference>
<protein>
    <recommendedName>
        <fullName evidence="3">EAL domain-containing protein</fullName>
    </recommendedName>
</protein>
<proteinExistence type="predicted"/>
<evidence type="ECO:0000313" key="1">
    <source>
        <dbReference type="EMBL" id="PWI57957.1"/>
    </source>
</evidence>
<evidence type="ECO:0008006" key="3">
    <source>
        <dbReference type="Google" id="ProtNLM"/>
    </source>
</evidence>
<keyword evidence="2" id="KW-1185">Reference proteome</keyword>
<sequence length="220" mass="24316">MRFYLETARFSEAQRALALGFVTGIYIVRNAVEMKGRDYNDLVGEISKLSLPWLGVELDALDREGIITEIRELLQVAPGSSFHLFTPLTLQTLQALHSVISQSLFSEVNVGFQYICSLTQLLLAVRAGAKEVLLDARTLREVGIALPNLLSQMKRSLISHGLSCQLLVYGVQDVLEVEQLALADADGVIGSWDLLQGLAYHPYTDVSIQRILVQRGKTTS</sequence>
<dbReference type="AlphaFoldDB" id="A0A2U3D9J9"/>
<accession>A0A2U3D9J9</accession>
<comment type="caution">
    <text evidence="1">The sequence shown here is derived from an EMBL/GenBank/DDBJ whole genome shotgun (WGS) entry which is preliminary data.</text>
</comment>
<dbReference type="Gene3D" id="3.20.20.70">
    <property type="entry name" value="Aldolase class I"/>
    <property type="match status" value="1"/>
</dbReference>
<gene>
    <name evidence="1" type="ORF">BM613_06000</name>
</gene>
<organism evidence="1 2">
    <name type="scientific">Sulfoacidibacillus thermotolerans</name>
    <name type="common">Acidibacillus sulfuroxidans</name>
    <dbReference type="NCBI Taxonomy" id="1765684"/>
    <lineage>
        <taxon>Bacteria</taxon>
        <taxon>Bacillati</taxon>
        <taxon>Bacillota</taxon>
        <taxon>Bacilli</taxon>
        <taxon>Bacillales</taxon>
        <taxon>Alicyclobacillaceae</taxon>
        <taxon>Sulfoacidibacillus</taxon>
    </lineage>
</organism>
<name>A0A2U3D9J9_SULT2</name>